<dbReference type="EMBL" id="JBHLTS010000022">
    <property type="protein sequence ID" value="MFC0515440.1"/>
    <property type="molecule type" value="Genomic_DNA"/>
</dbReference>
<evidence type="ECO:0000313" key="2">
    <source>
        <dbReference type="Proteomes" id="UP001589828"/>
    </source>
</evidence>
<gene>
    <name evidence="1" type="ORF">ACFFGT_14570</name>
</gene>
<comment type="caution">
    <text evidence="1">The sequence shown here is derived from an EMBL/GenBank/DDBJ whole genome shotgun (WGS) entry which is preliminary data.</text>
</comment>
<reference evidence="1 2" key="1">
    <citation type="submission" date="2024-09" db="EMBL/GenBank/DDBJ databases">
        <authorList>
            <person name="Sun Q."/>
            <person name="Mori K."/>
        </authorList>
    </citation>
    <scope>NUCLEOTIDE SEQUENCE [LARGE SCALE GENOMIC DNA]</scope>
    <source>
        <strain evidence="1 2">NCAIM B.02415</strain>
    </source>
</reference>
<accession>A0ABV6L7K6</accession>
<sequence>MKIPTLIPINREEDYHTHYLGTFAGDMQFWAYETFVHDQPVGSYPHEDWQKHRKEYLLMHTFDAEGNHLNTQHWYAGTTAECDNNLMEQKLEEMVSELGDIEFGNIIVKLFDIKIDGITFGLIPDENLEYVNLQPSSTISFMEPWDGEYYT</sequence>
<proteinExistence type="predicted"/>
<protein>
    <submittedName>
        <fullName evidence="1">Uncharacterized protein</fullName>
    </submittedName>
</protein>
<dbReference type="Proteomes" id="UP001589828">
    <property type="component" value="Unassembled WGS sequence"/>
</dbReference>
<evidence type="ECO:0000313" key="1">
    <source>
        <dbReference type="EMBL" id="MFC0515440.1"/>
    </source>
</evidence>
<dbReference type="RefSeq" id="WP_377023268.1">
    <property type="nucleotide sequence ID" value="NZ_JBHLTS010000022.1"/>
</dbReference>
<name>A0ABV6L7K6_9SPHI</name>
<keyword evidence="2" id="KW-1185">Reference proteome</keyword>
<organism evidence="1 2">
    <name type="scientific">Mucilaginibacter angelicae</name>
    <dbReference type="NCBI Taxonomy" id="869718"/>
    <lineage>
        <taxon>Bacteria</taxon>
        <taxon>Pseudomonadati</taxon>
        <taxon>Bacteroidota</taxon>
        <taxon>Sphingobacteriia</taxon>
        <taxon>Sphingobacteriales</taxon>
        <taxon>Sphingobacteriaceae</taxon>
        <taxon>Mucilaginibacter</taxon>
    </lineage>
</organism>